<protein>
    <recommendedName>
        <fullName evidence="3">HD/PDEase domain-containing protein</fullName>
    </recommendedName>
</protein>
<evidence type="ECO:0008006" key="3">
    <source>
        <dbReference type="Google" id="ProtNLM"/>
    </source>
</evidence>
<name>A0A9K3PBI6_9STRA</name>
<comment type="caution">
    <text evidence="1">The sequence shown here is derived from an EMBL/GenBank/DDBJ whole genome shotgun (WGS) entry which is preliminary data.</text>
</comment>
<dbReference type="EMBL" id="JAGRRH010000027">
    <property type="protein sequence ID" value="KAG7340766.1"/>
    <property type="molecule type" value="Genomic_DNA"/>
</dbReference>
<dbReference type="Proteomes" id="UP000693970">
    <property type="component" value="Unassembled WGS sequence"/>
</dbReference>
<dbReference type="PANTHER" id="PTHR33594:SF1">
    <property type="entry name" value="HD_PDEASE DOMAIN-CONTAINING PROTEIN"/>
    <property type="match status" value="1"/>
</dbReference>
<sequence>MTVDNGDDAAVQVLLDLTQQFYNEHRHLIKESHGWRHARKVYEHACHALQSCHQQLEATACLEIQMAALLHDVDDSKYFDRPKTCKDLRKRYPNAVHILRLASVAESSVASILFMIDQSYHWLIPRWADRIEAVGARGVWRCHQYNQEHGAPLSSSQSPRPTTFDELWSYATPERFEEYQQRGGSSNDMISHYYDKLLHVACPPKDIVRNSYLEQQLQFSATELIEVCLQYGCTGVVDEDYIQSLKC</sequence>
<organism evidence="1 2">
    <name type="scientific">Nitzschia inconspicua</name>
    <dbReference type="NCBI Taxonomy" id="303405"/>
    <lineage>
        <taxon>Eukaryota</taxon>
        <taxon>Sar</taxon>
        <taxon>Stramenopiles</taxon>
        <taxon>Ochrophyta</taxon>
        <taxon>Bacillariophyta</taxon>
        <taxon>Bacillariophyceae</taxon>
        <taxon>Bacillariophycidae</taxon>
        <taxon>Bacillariales</taxon>
        <taxon>Bacillariaceae</taxon>
        <taxon>Nitzschia</taxon>
    </lineage>
</organism>
<proteinExistence type="predicted"/>
<reference evidence="1" key="2">
    <citation type="submission" date="2021-04" db="EMBL/GenBank/DDBJ databases">
        <authorList>
            <person name="Podell S."/>
        </authorList>
    </citation>
    <scope>NUCLEOTIDE SEQUENCE</scope>
    <source>
        <strain evidence="1">Hildebrandi</strain>
    </source>
</reference>
<keyword evidence="2" id="KW-1185">Reference proteome</keyword>
<dbReference type="PANTHER" id="PTHR33594">
    <property type="entry name" value="SUPERFAMILY HYDROLASE, PUTATIVE (AFU_ORTHOLOGUE AFUA_1G03035)-RELATED"/>
    <property type="match status" value="1"/>
</dbReference>
<dbReference type="OrthoDB" id="16547at2759"/>
<dbReference type="AlphaFoldDB" id="A0A9K3PBI6"/>
<gene>
    <name evidence="1" type="ORF">IV203_024309</name>
</gene>
<reference evidence="1" key="1">
    <citation type="journal article" date="2021" name="Sci. Rep.">
        <title>Diploid genomic architecture of Nitzschia inconspicua, an elite biomass production diatom.</title>
        <authorList>
            <person name="Oliver A."/>
            <person name="Podell S."/>
            <person name="Pinowska A."/>
            <person name="Traller J.C."/>
            <person name="Smith S.R."/>
            <person name="McClure R."/>
            <person name="Beliaev A."/>
            <person name="Bohutskyi P."/>
            <person name="Hill E.A."/>
            <person name="Rabines A."/>
            <person name="Zheng H."/>
            <person name="Allen L.Z."/>
            <person name="Kuo A."/>
            <person name="Grigoriev I.V."/>
            <person name="Allen A.E."/>
            <person name="Hazlebeck D."/>
            <person name="Allen E.E."/>
        </authorList>
    </citation>
    <scope>NUCLEOTIDE SEQUENCE</scope>
    <source>
        <strain evidence="1">Hildebrandi</strain>
    </source>
</reference>
<accession>A0A9K3PBI6</accession>
<evidence type="ECO:0000313" key="2">
    <source>
        <dbReference type="Proteomes" id="UP000693970"/>
    </source>
</evidence>
<evidence type="ECO:0000313" key="1">
    <source>
        <dbReference type="EMBL" id="KAG7340766.1"/>
    </source>
</evidence>